<evidence type="ECO:0000256" key="7">
    <source>
        <dbReference type="ARBA" id="ARBA00049348"/>
    </source>
</evidence>
<evidence type="ECO:0000256" key="4">
    <source>
        <dbReference type="ARBA" id="ARBA00022679"/>
    </source>
</evidence>
<dbReference type="InterPro" id="IPR008332">
    <property type="entry name" value="MethylG_MeTrfase_N"/>
</dbReference>
<dbReference type="Gene3D" id="1.10.10.10">
    <property type="entry name" value="Winged helix-like DNA-binding domain superfamily/Winged helix DNA-binding domain"/>
    <property type="match status" value="1"/>
</dbReference>
<keyword evidence="3 8" id="KW-0489">Methyltransferase</keyword>
<dbReference type="PANTHER" id="PTHR10815">
    <property type="entry name" value="METHYLATED-DNA--PROTEIN-CYSTEINE METHYLTRANSFERASE"/>
    <property type="match status" value="1"/>
</dbReference>
<accession>A0ABX4YF13</accession>
<dbReference type="PANTHER" id="PTHR10815:SF5">
    <property type="entry name" value="METHYLATED-DNA--PROTEIN-CYSTEINE METHYLTRANSFERASE"/>
    <property type="match status" value="1"/>
</dbReference>
<reference evidence="11" key="1">
    <citation type="submission" date="2018-01" db="EMBL/GenBank/DDBJ databases">
        <title>Genomic characterization of Leptospira inadai serogroup Lyme isolated from captured rat in Brazil and comparative analysis with human reference strain.</title>
        <authorList>
            <person name="Moreno L.Z."/>
            <person name="Loureiro A.P."/>
            <person name="Miraglia F."/>
            <person name="Kremer F.S."/>
            <person name="Eslabao M.R."/>
            <person name="Dellagostin O.A."/>
            <person name="Lilenbaum W."/>
            <person name="Moreno A.M."/>
        </authorList>
    </citation>
    <scope>NUCLEOTIDE SEQUENCE [LARGE SCALE GENOMIC DNA]</scope>
    <source>
        <strain evidence="11">M34/99</strain>
    </source>
</reference>
<comment type="caution">
    <text evidence="11">The sequence shown here is derived from an EMBL/GenBank/DDBJ whole genome shotgun (WGS) entry which is preliminary data.</text>
</comment>
<evidence type="ECO:0000256" key="5">
    <source>
        <dbReference type="ARBA" id="ARBA00022763"/>
    </source>
</evidence>
<organism evidence="11 12">
    <name type="scientific">Leptospira inadai serovar Lyme</name>
    <dbReference type="NCBI Taxonomy" id="293084"/>
    <lineage>
        <taxon>Bacteria</taxon>
        <taxon>Pseudomonadati</taxon>
        <taxon>Spirochaetota</taxon>
        <taxon>Spirochaetia</taxon>
        <taxon>Leptospirales</taxon>
        <taxon>Leptospiraceae</taxon>
        <taxon>Leptospira</taxon>
    </lineage>
</organism>
<keyword evidence="12" id="KW-1185">Reference proteome</keyword>
<dbReference type="CDD" id="cd06445">
    <property type="entry name" value="ATase"/>
    <property type="match status" value="1"/>
</dbReference>
<dbReference type="SUPFAM" id="SSF53155">
    <property type="entry name" value="Methylated DNA-protein cysteine methyltransferase domain"/>
    <property type="match status" value="1"/>
</dbReference>
<dbReference type="PROSITE" id="PS00374">
    <property type="entry name" value="MGMT"/>
    <property type="match status" value="1"/>
</dbReference>
<dbReference type="NCBIfam" id="TIGR00589">
    <property type="entry name" value="ogt"/>
    <property type="match status" value="1"/>
</dbReference>
<dbReference type="RefSeq" id="WP_010411027.1">
    <property type="nucleotide sequence ID" value="NZ_MCRM02000022.1"/>
</dbReference>
<dbReference type="InterPro" id="IPR001497">
    <property type="entry name" value="MethylDNA_cys_MeTrfase_AS"/>
</dbReference>
<dbReference type="Pfam" id="PF01035">
    <property type="entry name" value="DNA_binding_1"/>
    <property type="match status" value="1"/>
</dbReference>
<keyword evidence="2 8" id="KW-0963">Cytoplasm</keyword>
<evidence type="ECO:0000256" key="3">
    <source>
        <dbReference type="ARBA" id="ARBA00022603"/>
    </source>
</evidence>
<feature type="domain" description="Methylated-DNA-[protein]-cysteine S-methyltransferase DNA binding" evidence="9">
    <location>
        <begin position="78"/>
        <end position="157"/>
    </location>
</feature>
<dbReference type="InterPro" id="IPR036217">
    <property type="entry name" value="MethylDNA_cys_MeTrfase_DNAb"/>
</dbReference>
<comment type="similarity">
    <text evidence="8">Belongs to the MGMT family.</text>
</comment>
<evidence type="ECO:0000256" key="8">
    <source>
        <dbReference type="HAMAP-Rule" id="MF_00772"/>
    </source>
</evidence>
<dbReference type="GO" id="GO:0032259">
    <property type="term" value="P:methylation"/>
    <property type="evidence" value="ECO:0007669"/>
    <property type="project" value="UniProtKB-KW"/>
</dbReference>
<evidence type="ECO:0000256" key="2">
    <source>
        <dbReference type="ARBA" id="ARBA00022490"/>
    </source>
</evidence>
<dbReference type="Proteomes" id="UP000094669">
    <property type="component" value="Unassembled WGS sequence"/>
</dbReference>
<evidence type="ECO:0000259" key="10">
    <source>
        <dbReference type="Pfam" id="PF02870"/>
    </source>
</evidence>
<keyword evidence="4 8" id="KW-0808">Transferase</keyword>
<evidence type="ECO:0000259" key="9">
    <source>
        <dbReference type="Pfam" id="PF01035"/>
    </source>
</evidence>
<dbReference type="GO" id="GO:0008168">
    <property type="term" value="F:methyltransferase activity"/>
    <property type="evidence" value="ECO:0007669"/>
    <property type="project" value="UniProtKB-KW"/>
</dbReference>
<dbReference type="EC" id="2.1.1.63" evidence="8"/>
<dbReference type="Pfam" id="PF02870">
    <property type="entry name" value="Methyltransf_1N"/>
    <property type="match status" value="1"/>
</dbReference>
<keyword evidence="5 8" id="KW-0227">DNA damage</keyword>
<comment type="miscellaneous">
    <text evidence="8">This enzyme catalyzes only one turnover and therefore is not strictly catalytic. According to one definition, an enzyme is a biocatalyst that acts repeatedly and over many reaction cycles.</text>
</comment>
<dbReference type="EMBL" id="MCRM02000022">
    <property type="protein sequence ID" value="PNV73605.1"/>
    <property type="molecule type" value="Genomic_DNA"/>
</dbReference>
<dbReference type="InterPro" id="IPR036631">
    <property type="entry name" value="MGMT_N_sf"/>
</dbReference>
<evidence type="ECO:0000313" key="11">
    <source>
        <dbReference type="EMBL" id="PNV73605.1"/>
    </source>
</evidence>
<dbReference type="InterPro" id="IPR023546">
    <property type="entry name" value="MGMT"/>
</dbReference>
<feature type="domain" description="Methylguanine DNA methyltransferase ribonuclease-like" evidence="10">
    <location>
        <begin position="3"/>
        <end position="72"/>
    </location>
</feature>
<evidence type="ECO:0000256" key="6">
    <source>
        <dbReference type="ARBA" id="ARBA00023204"/>
    </source>
</evidence>
<comment type="function">
    <text evidence="8">Involved in the cellular defense against the biological effects of O6-methylguanine (O6-MeG) and O4-methylthymine (O4-MeT) in DNA. Repairs the methylated nucleobase in DNA by stoichiometrically transferring the methyl group to a cysteine residue in the enzyme. This is a suicide reaction: the enzyme is irreversibly inactivated.</text>
</comment>
<dbReference type="SUPFAM" id="SSF46767">
    <property type="entry name" value="Methylated DNA-protein cysteine methyltransferase, C-terminal domain"/>
    <property type="match status" value="1"/>
</dbReference>
<feature type="active site" description="Nucleophile; methyl group acceptor" evidence="8">
    <location>
        <position position="129"/>
    </location>
</feature>
<dbReference type="InterPro" id="IPR014048">
    <property type="entry name" value="MethylDNA_cys_MeTrfase_DNA-bd"/>
</dbReference>
<protein>
    <recommendedName>
        <fullName evidence="8">Methylated-DNA--protein-cysteine methyltransferase</fullName>
        <ecNumber evidence="8">2.1.1.63</ecNumber>
    </recommendedName>
    <alternativeName>
        <fullName evidence="8">6-O-methylguanine-DNA methyltransferase</fullName>
        <shortName evidence="8">MGMT</shortName>
    </alternativeName>
    <alternativeName>
        <fullName evidence="8">O-6-methylguanine-DNA-alkyltransferase</fullName>
    </alternativeName>
</protein>
<keyword evidence="6 8" id="KW-0234">DNA repair</keyword>
<comment type="subcellular location">
    <subcellularLocation>
        <location evidence="8">Cytoplasm</location>
    </subcellularLocation>
</comment>
<evidence type="ECO:0000313" key="12">
    <source>
        <dbReference type="Proteomes" id="UP000094669"/>
    </source>
</evidence>
<gene>
    <name evidence="11" type="ORF">BES34_017000</name>
</gene>
<dbReference type="HAMAP" id="MF_00772">
    <property type="entry name" value="OGT"/>
    <property type="match status" value="1"/>
</dbReference>
<evidence type="ECO:0000256" key="1">
    <source>
        <dbReference type="ARBA" id="ARBA00001286"/>
    </source>
</evidence>
<comment type="catalytic activity">
    <reaction evidence="1 8">
        <text>a 4-O-methyl-thymidine in DNA + L-cysteinyl-[protein] = a thymidine in DNA + S-methyl-L-cysteinyl-[protein]</text>
        <dbReference type="Rhea" id="RHEA:53428"/>
        <dbReference type="Rhea" id="RHEA-COMP:10131"/>
        <dbReference type="Rhea" id="RHEA-COMP:10132"/>
        <dbReference type="Rhea" id="RHEA-COMP:13555"/>
        <dbReference type="Rhea" id="RHEA-COMP:13556"/>
        <dbReference type="ChEBI" id="CHEBI:29950"/>
        <dbReference type="ChEBI" id="CHEBI:82612"/>
        <dbReference type="ChEBI" id="CHEBI:137386"/>
        <dbReference type="ChEBI" id="CHEBI:137387"/>
        <dbReference type="EC" id="2.1.1.63"/>
    </reaction>
</comment>
<proteinExistence type="inferred from homology"/>
<dbReference type="Gene3D" id="3.30.160.70">
    <property type="entry name" value="Methylated DNA-protein cysteine methyltransferase domain"/>
    <property type="match status" value="1"/>
</dbReference>
<name>A0ABX4YF13_9LEPT</name>
<comment type="catalytic activity">
    <reaction evidence="7 8">
        <text>a 6-O-methyl-2'-deoxyguanosine in DNA + L-cysteinyl-[protein] = S-methyl-L-cysteinyl-[protein] + a 2'-deoxyguanosine in DNA</text>
        <dbReference type="Rhea" id="RHEA:24000"/>
        <dbReference type="Rhea" id="RHEA-COMP:10131"/>
        <dbReference type="Rhea" id="RHEA-COMP:10132"/>
        <dbReference type="Rhea" id="RHEA-COMP:11367"/>
        <dbReference type="Rhea" id="RHEA-COMP:11368"/>
        <dbReference type="ChEBI" id="CHEBI:29950"/>
        <dbReference type="ChEBI" id="CHEBI:82612"/>
        <dbReference type="ChEBI" id="CHEBI:85445"/>
        <dbReference type="ChEBI" id="CHEBI:85448"/>
        <dbReference type="EC" id="2.1.1.63"/>
    </reaction>
</comment>
<sequence>MTYYAKIGSPIGELLIVSNETSLTRVCMDKQKYGAEIRADWIEYPDLEPISLASEQLRAYFAGQLKKFDLPLTMVGTPFQRRVWAELTKIPFGKVISYGELARRIDNPNASRAVGLANGKNPMAIIVPCHRVIGSNGNLTGYGGGLPNKRYLLEMEQSLEQGGAKTDENFEGDLWTWSKRKEVPSECN</sequence>
<dbReference type="InterPro" id="IPR036388">
    <property type="entry name" value="WH-like_DNA-bd_sf"/>
</dbReference>